<gene>
    <name evidence="2" type="ORF">PHACADRAFT_248789</name>
</gene>
<dbReference type="GeneID" id="18914446"/>
<evidence type="ECO:0000256" key="1">
    <source>
        <dbReference type="SAM" id="MobiDB-lite"/>
    </source>
</evidence>
<dbReference type="OrthoDB" id="10527988at2759"/>
<sequence length="715" mass="80439">MPQGYDPWARRYDPFAVELDASGPELERMPPRVAPKHKTAIRRSLPMQYGIIKCEHLPTSWHGTFDLFTIDPGNTVLDDLDVLQWSLEGEDALDTMRLSLGWDTDLLSPEEALDTASDNVPMVGVLSGSPLSVGNIKDMLRTCGVENPEETILPWSQGAWDTDSVPLIVIHGRVEPAAFRTPPLYEWFIDNGYVAKLRFVAKSDQLCTNDQVVILGEGGIKLRKIWQHEDMDCEDGPRLRELFVGHFEFTVSVTNVLVPQNLVVKTLRRDVYGIRSKRSMDYEHPAYLGLPRLALQSILIPPYNGPVSDVPTPSTLTPTPDAALPPLDFTGHFWFASPDNLGLLLGYDCAVKPLRDAYMPKAALNAWRNREDCNYPKIPLEAIPPDADKLESAYEHIHAHLMWTIDNSGLRWLDGHAVLAEGARDTAPVDGVGVGIRGRFGLAVDENSRVPPTLHALLYAGVEVTGGHVGPVHFPVHTRVGYRKTHRRGWEVQDSQPEHRWEHGLWARLRLPPAHTEDDGERKGESRLTCGEGILKMRRVWAYALPANDRHGALTGELFEGWYKFMAFDAESGTYKKTSDTFFAVRWRDREQREGKRDLAEQRMPSQTRVNRWRTDVTGPFDCSGWSPDEAPPTFFCHQDQKKEANWSLNEPPPSMKNFVKWMKAGTGKNKQLNWKNPPQPDPKTSKTKKKAKLVVRTPSPEPASSADGSAEVAW</sequence>
<evidence type="ECO:0000313" key="3">
    <source>
        <dbReference type="Proteomes" id="UP000008370"/>
    </source>
</evidence>
<feature type="region of interest" description="Disordered" evidence="1">
    <location>
        <begin position="666"/>
        <end position="715"/>
    </location>
</feature>
<reference evidence="2 3" key="1">
    <citation type="journal article" date="2012" name="BMC Genomics">
        <title>Comparative genomics of the white-rot fungi, Phanerochaete carnosa and P. chrysosporium, to elucidate the genetic basis of the distinct wood types they colonize.</title>
        <authorList>
            <person name="Suzuki H."/>
            <person name="MacDonald J."/>
            <person name="Syed K."/>
            <person name="Salamov A."/>
            <person name="Hori C."/>
            <person name="Aerts A."/>
            <person name="Henrissat B."/>
            <person name="Wiebenga A."/>
            <person name="vanKuyk P.A."/>
            <person name="Barry K."/>
            <person name="Lindquist E."/>
            <person name="LaButti K."/>
            <person name="Lapidus A."/>
            <person name="Lucas S."/>
            <person name="Coutinho P."/>
            <person name="Gong Y."/>
            <person name="Samejima M."/>
            <person name="Mahadevan R."/>
            <person name="Abou-Zaid M."/>
            <person name="de Vries R.P."/>
            <person name="Igarashi K."/>
            <person name="Yadav J.S."/>
            <person name="Grigoriev I.V."/>
            <person name="Master E.R."/>
        </authorList>
    </citation>
    <scope>NUCLEOTIDE SEQUENCE [LARGE SCALE GENOMIC DNA]</scope>
    <source>
        <strain evidence="2 3">HHB-10118-sp</strain>
    </source>
</reference>
<evidence type="ECO:0000313" key="2">
    <source>
        <dbReference type="EMBL" id="EKM61886.1"/>
    </source>
</evidence>
<name>K5VFU5_PHACS</name>
<dbReference type="RefSeq" id="XP_007391278.1">
    <property type="nucleotide sequence ID" value="XM_007391216.1"/>
</dbReference>
<dbReference type="Proteomes" id="UP000008370">
    <property type="component" value="Unassembled WGS sequence"/>
</dbReference>
<proteinExistence type="predicted"/>
<organism evidence="2 3">
    <name type="scientific">Phanerochaete carnosa (strain HHB-10118-sp)</name>
    <name type="common">White-rot fungus</name>
    <name type="synonym">Peniophora carnosa</name>
    <dbReference type="NCBI Taxonomy" id="650164"/>
    <lineage>
        <taxon>Eukaryota</taxon>
        <taxon>Fungi</taxon>
        <taxon>Dikarya</taxon>
        <taxon>Basidiomycota</taxon>
        <taxon>Agaricomycotina</taxon>
        <taxon>Agaricomycetes</taxon>
        <taxon>Polyporales</taxon>
        <taxon>Phanerochaetaceae</taxon>
        <taxon>Phanerochaete</taxon>
    </lineage>
</organism>
<keyword evidence="3" id="KW-1185">Reference proteome</keyword>
<accession>K5VFU5</accession>
<dbReference type="EMBL" id="JH930468">
    <property type="protein sequence ID" value="EKM61886.1"/>
    <property type="molecule type" value="Genomic_DNA"/>
</dbReference>
<dbReference type="InParanoid" id="K5VFU5"/>
<dbReference type="HOGENOM" id="CLU_386404_0_0_1"/>
<dbReference type="AlphaFoldDB" id="K5VFU5"/>
<protein>
    <submittedName>
        <fullName evidence="2">Uncharacterized protein</fullName>
    </submittedName>
</protein>
<dbReference type="KEGG" id="pco:PHACADRAFT_248789"/>